<organism evidence="2 3">
    <name type="scientific">Austropuccinia psidii MF-1</name>
    <dbReference type="NCBI Taxonomy" id="1389203"/>
    <lineage>
        <taxon>Eukaryota</taxon>
        <taxon>Fungi</taxon>
        <taxon>Dikarya</taxon>
        <taxon>Basidiomycota</taxon>
        <taxon>Pucciniomycotina</taxon>
        <taxon>Pucciniomycetes</taxon>
        <taxon>Pucciniales</taxon>
        <taxon>Sphaerophragmiaceae</taxon>
        <taxon>Austropuccinia</taxon>
    </lineage>
</organism>
<reference evidence="2" key="1">
    <citation type="submission" date="2021-03" db="EMBL/GenBank/DDBJ databases">
        <title>Draft genome sequence of rust myrtle Austropuccinia psidii MF-1, a brazilian biotype.</title>
        <authorList>
            <person name="Quecine M.C."/>
            <person name="Pachon D.M.R."/>
            <person name="Bonatelli M.L."/>
            <person name="Correr F.H."/>
            <person name="Franceschini L.M."/>
            <person name="Leite T.F."/>
            <person name="Margarido G.R.A."/>
            <person name="Almeida C.A."/>
            <person name="Ferrarezi J.A."/>
            <person name="Labate C.A."/>
        </authorList>
    </citation>
    <scope>NUCLEOTIDE SEQUENCE</scope>
    <source>
        <strain evidence="2">MF-1</strain>
    </source>
</reference>
<dbReference type="AlphaFoldDB" id="A0A9Q3DLZ6"/>
<sequence length="84" mass="9627">MESTIIQNSNQEDKRIPCQKEGGKQGRSPSSFYLQASSQPNSTRREEEKEQELEETIFPKLHFPKNPKECHGQCLQHGQNLDGI</sequence>
<feature type="compositionally biased region" description="Polar residues" evidence="1">
    <location>
        <begin position="1"/>
        <end position="10"/>
    </location>
</feature>
<keyword evidence="3" id="KW-1185">Reference proteome</keyword>
<accession>A0A9Q3DLZ6</accession>
<gene>
    <name evidence="2" type="ORF">O181_044187</name>
</gene>
<comment type="caution">
    <text evidence="2">The sequence shown here is derived from an EMBL/GenBank/DDBJ whole genome shotgun (WGS) entry which is preliminary data.</text>
</comment>
<name>A0A9Q3DLZ6_9BASI</name>
<feature type="region of interest" description="Disordered" evidence="1">
    <location>
        <begin position="1"/>
        <end position="84"/>
    </location>
</feature>
<feature type="compositionally biased region" description="Basic and acidic residues" evidence="1">
    <location>
        <begin position="11"/>
        <end position="24"/>
    </location>
</feature>
<protein>
    <submittedName>
        <fullName evidence="2">Uncharacterized protein</fullName>
    </submittedName>
</protein>
<dbReference type="EMBL" id="AVOT02017957">
    <property type="protein sequence ID" value="MBW0504472.1"/>
    <property type="molecule type" value="Genomic_DNA"/>
</dbReference>
<dbReference type="Proteomes" id="UP000765509">
    <property type="component" value="Unassembled WGS sequence"/>
</dbReference>
<evidence type="ECO:0000313" key="3">
    <source>
        <dbReference type="Proteomes" id="UP000765509"/>
    </source>
</evidence>
<evidence type="ECO:0000256" key="1">
    <source>
        <dbReference type="SAM" id="MobiDB-lite"/>
    </source>
</evidence>
<evidence type="ECO:0000313" key="2">
    <source>
        <dbReference type="EMBL" id="MBW0504472.1"/>
    </source>
</evidence>
<proteinExistence type="predicted"/>
<feature type="compositionally biased region" description="Polar residues" evidence="1">
    <location>
        <begin position="27"/>
        <end position="42"/>
    </location>
</feature>